<dbReference type="SUPFAM" id="SSF49899">
    <property type="entry name" value="Concanavalin A-like lectins/glucanases"/>
    <property type="match status" value="2"/>
</dbReference>
<dbReference type="Gene3D" id="2.60.120.200">
    <property type="match status" value="2"/>
</dbReference>
<sequence>MLDQRAMLIFSLVLLQSVNSCQPPTTVFQHDPPPIVTPVSAQPAPPVPPPSPQISFPMGNTINDDLSHSVQFDPMTVGSGQQNVIHGPPISMHRHMEFTPYPGYIPPPPEYPTLHQNPEQSSAPAGSSIFTGMNDIRDSVGNSPQADQRLSCPVELHSVQDFVACVQPISFSPSNEKSISCDFEDGTFCRFQPTSSLYQMGKLPLTSHYASIAALSGRPVIHQPSGNFVYVFSQELLEDDEVAISAPITCQRGSGVLKFNYWLIGDRTATVKVCTQDSQARSCTKPIIYTDSSSVAVEVVHPDAEVFDIEVVTSNLSHSTLFILDNLEYKAELCENVPKQVNLHSGAFQKEALPTVPSEEQVKEFFDDSDISSKHNQGNEEFSTEEKRIEQQNPVQTQDIIDEDDLHPKRSPLSSKSLSACQLLACSFTTTMCQYKNYENRSMSLADWKLGNHRVGNVHTGIRVGSDNDGGFLFVGTDSSTLGLTTYILESPKFSLNADAQLFFDVYRRSKDITLQVCLDSPFYCPYSVSPFDKRVHWKQGETFVIPKKTTKIFFKAIQWRKFKWLAIDNIYMTGCL</sequence>
<dbReference type="KEGG" id="nai:NECAME_03009"/>
<keyword evidence="2" id="KW-0732">Signal</keyword>
<gene>
    <name evidence="3" type="ORF">NECAME_03009</name>
</gene>
<evidence type="ECO:0000313" key="4">
    <source>
        <dbReference type="Proteomes" id="UP000053676"/>
    </source>
</evidence>
<dbReference type="InterPro" id="IPR013320">
    <property type="entry name" value="ConA-like_dom_sf"/>
</dbReference>
<dbReference type="OrthoDB" id="5870079at2759"/>
<accession>W2T7Q5</accession>
<dbReference type="AlphaFoldDB" id="W2T7Q5"/>
<evidence type="ECO:0000256" key="2">
    <source>
        <dbReference type="SAM" id="SignalP"/>
    </source>
</evidence>
<proteinExistence type="predicted"/>
<organism evidence="3 4">
    <name type="scientific">Necator americanus</name>
    <name type="common">Human hookworm</name>
    <dbReference type="NCBI Taxonomy" id="51031"/>
    <lineage>
        <taxon>Eukaryota</taxon>
        <taxon>Metazoa</taxon>
        <taxon>Ecdysozoa</taxon>
        <taxon>Nematoda</taxon>
        <taxon>Chromadorea</taxon>
        <taxon>Rhabditida</taxon>
        <taxon>Rhabditina</taxon>
        <taxon>Rhabditomorpha</taxon>
        <taxon>Strongyloidea</taxon>
        <taxon>Ancylostomatidae</taxon>
        <taxon>Bunostominae</taxon>
        <taxon>Necator</taxon>
    </lineage>
</organism>
<dbReference type="STRING" id="51031.W2T7Q5"/>
<feature type="chain" id="PRO_5004825868" evidence="2">
    <location>
        <begin position="21"/>
        <end position="577"/>
    </location>
</feature>
<reference evidence="4" key="1">
    <citation type="journal article" date="2014" name="Nat. Genet.">
        <title>Genome of the human hookworm Necator americanus.</title>
        <authorList>
            <person name="Tang Y.T."/>
            <person name="Gao X."/>
            <person name="Rosa B.A."/>
            <person name="Abubucker S."/>
            <person name="Hallsworth-Pepin K."/>
            <person name="Martin J."/>
            <person name="Tyagi R."/>
            <person name="Heizer E."/>
            <person name="Zhang X."/>
            <person name="Bhonagiri-Palsikar V."/>
            <person name="Minx P."/>
            <person name="Warren W.C."/>
            <person name="Wang Q."/>
            <person name="Zhan B."/>
            <person name="Hotez P.J."/>
            <person name="Sternberg P.W."/>
            <person name="Dougall A."/>
            <person name="Gaze S.T."/>
            <person name="Mulvenna J."/>
            <person name="Sotillo J."/>
            <person name="Ranganathan S."/>
            <person name="Rabelo E.M."/>
            <person name="Wilson R.K."/>
            <person name="Felgner P.L."/>
            <person name="Bethony J."/>
            <person name="Hawdon J.M."/>
            <person name="Gasser R.B."/>
            <person name="Loukas A."/>
            <person name="Mitreva M."/>
        </authorList>
    </citation>
    <scope>NUCLEOTIDE SEQUENCE [LARGE SCALE GENOMIC DNA]</scope>
</reference>
<protein>
    <submittedName>
        <fullName evidence="3">Uncharacterized protein</fullName>
    </submittedName>
</protein>
<dbReference type="Proteomes" id="UP000053676">
    <property type="component" value="Unassembled WGS sequence"/>
</dbReference>
<name>W2T7Q5_NECAM</name>
<keyword evidence="4" id="KW-1185">Reference proteome</keyword>
<evidence type="ECO:0000313" key="3">
    <source>
        <dbReference type="EMBL" id="ETN78050.1"/>
    </source>
</evidence>
<evidence type="ECO:0000256" key="1">
    <source>
        <dbReference type="SAM" id="MobiDB-lite"/>
    </source>
</evidence>
<dbReference type="EMBL" id="KI660117">
    <property type="protein sequence ID" value="ETN78050.1"/>
    <property type="molecule type" value="Genomic_DNA"/>
</dbReference>
<feature type="signal peptide" evidence="2">
    <location>
        <begin position="1"/>
        <end position="20"/>
    </location>
</feature>
<feature type="region of interest" description="Disordered" evidence="1">
    <location>
        <begin position="367"/>
        <end position="413"/>
    </location>
</feature>
<dbReference type="OMA" id="STPITCQ"/>